<dbReference type="InterPro" id="IPR002301">
    <property type="entry name" value="Ile-tRNA-ligase"/>
</dbReference>
<comment type="subcellular location">
    <subcellularLocation>
        <location evidence="8">Cytoplasm</location>
    </subcellularLocation>
</comment>
<dbReference type="InterPro" id="IPR009080">
    <property type="entry name" value="tRNAsynth_Ia_anticodon-bd"/>
</dbReference>
<gene>
    <name evidence="8 12" type="primary">ileS</name>
    <name evidence="12" type="ORF">N1027_17140</name>
</gene>
<keyword evidence="13" id="KW-1185">Reference proteome</keyword>
<dbReference type="Gene3D" id="3.40.50.620">
    <property type="entry name" value="HUPs"/>
    <property type="match status" value="2"/>
</dbReference>
<evidence type="ECO:0000256" key="2">
    <source>
        <dbReference type="ARBA" id="ARBA00022741"/>
    </source>
</evidence>
<dbReference type="GO" id="GO:0004822">
    <property type="term" value="F:isoleucine-tRNA ligase activity"/>
    <property type="evidence" value="ECO:0007669"/>
    <property type="project" value="UniProtKB-EC"/>
</dbReference>
<evidence type="ECO:0000256" key="8">
    <source>
        <dbReference type="HAMAP-Rule" id="MF_02003"/>
    </source>
</evidence>
<keyword evidence="5 8" id="KW-0030">Aminoacyl-tRNA synthetase</keyword>
<accession>A0ABT2GUG6</accession>
<feature type="domain" description="Methionyl/Valyl/Leucyl/Isoleucyl-tRNA synthetase anticodon-binding" evidence="11">
    <location>
        <begin position="744"/>
        <end position="882"/>
    </location>
</feature>
<dbReference type="Pfam" id="PF08264">
    <property type="entry name" value="Anticodon_1"/>
    <property type="match status" value="1"/>
</dbReference>
<keyword evidence="1 8" id="KW-0436">Ligase</keyword>
<evidence type="ECO:0000259" key="10">
    <source>
        <dbReference type="Pfam" id="PF00133"/>
    </source>
</evidence>
<feature type="domain" description="Aminoacyl-tRNA synthetase class Ia" evidence="10">
    <location>
        <begin position="25"/>
        <end position="690"/>
    </location>
</feature>
<evidence type="ECO:0000256" key="9">
    <source>
        <dbReference type="SAM" id="MobiDB-lite"/>
    </source>
</evidence>
<dbReference type="Pfam" id="PF00133">
    <property type="entry name" value="tRNA-synt_1"/>
    <property type="match status" value="1"/>
</dbReference>
<comment type="similarity">
    <text evidence="8">Belongs to the class-I aminoacyl-tRNA synthetase family. IleS type 2 subfamily.</text>
</comment>
<comment type="domain">
    <text evidence="8">IleRS has two distinct active sites: one for aminoacylation and one for editing. The misactivated valine is translocated from the active site to the editing site, which sterically excludes the correctly activated isoleucine. The single editing site contains two valyl binding pockets, one specific for each substrate (Val-AMP or Val-tRNA(Ile)).</text>
</comment>
<dbReference type="CDD" id="cd07961">
    <property type="entry name" value="Anticodon_Ia_Ile_ABEc"/>
    <property type="match status" value="1"/>
</dbReference>
<evidence type="ECO:0000256" key="6">
    <source>
        <dbReference type="ARBA" id="ARBA00025217"/>
    </source>
</evidence>
<comment type="cofactor">
    <cofactor evidence="8">
        <name>Zn(2+)</name>
        <dbReference type="ChEBI" id="CHEBI:29105"/>
    </cofactor>
</comment>
<dbReference type="SUPFAM" id="SSF52374">
    <property type="entry name" value="Nucleotidylyl transferase"/>
    <property type="match status" value="1"/>
</dbReference>
<comment type="subunit">
    <text evidence="8">Monomer.</text>
</comment>
<sequence length="1150" mass="127707">MYPKDSHEFSAVVPSPSFPALEEGVLAFWKGDDTFRASIQNRADAPEWVFYDGPPFANGLPHYGHLLTGYAKDLFPRFQTMRGKKVERRFGWDTHGLPAELEAMKQLGITEKSQIEEMGVEVFNSASRKSVLKYTHEWQDYVTRQARWVDFDNDYKTLDITFMESVLWAFKELHTKGLAYEGYRVLPYCWKDETPLSNHELRMDDDVYKMRQDQTVTVTFPLVGTRAESLGLTGVEALAWTTTPWTLPTNLALAVGPDIEYVVVPHALAPGERSGVQEHLQGQEFLLARELVGSYAKDLGYESAAEALAAAERWATEPGTGRRAAYYGRDLEGVAYDRIWDYYADTEKYGTQNAWQILVADYVSTGDGTGIVHQAPAYGEEDQKACEAAGIPVIISVDDGGRFLSSVPDVEGQHVFDANKPLTQMLRAAGRLVRQASYEHSYPHCWRCRNPLIYKAVSSWFVRVTTIRERMEELNQQIEWVPENVKDGQFGKWLSGARDWSISRNRYWGSPIPVWKSDDPNHPRIDVYGSLEELERDFGRLPVNSSGEPDLHRPYIDDLTRPNPDDPTGRSTMRRIPDVFDVWFDSGSMPFAQVHYPFENQEWFATHSPADFIVEYIGQTRGWFYLMHVLSTALFDRPAFKNVISHGIVLGNDGQKMSKSLRNYPDVSEVFDRDGSDAMRWFLMSSPVLRGGNLIVTEEGIRQGVRELLLPLWSTYYFFTLYANTAEPGGYEARWRTDSTDVLDRYLLAKTRELVQSVTADFESLDATLAAAKLRDFADVLTNWYVRRSRDRFWTGDDHAAFDTLYTVLETVTRVAAPLIPLVAESMWKGLTGGRSVHLTDWPSENLFPADAGLVHTMDSVRAISSTVLSLRKANGLRVRLPLAGLTIVTDDADALAQFEGILKDELNVKSVTFVNQSETTAAEFGITSRLTVNARVAGPRLGKSVQQAIQGARTGQWSEANGVVTSGGIDLLQGEYELVLEAAAAASADGTGEAHTSALALLPTGGFVLLDTTLTPELEAEGLARDVIRAVQDARKSAGFDVSDRIALDLVFFSDADADAVASAVAGGTGGDGGASVDVAGETLATDFAVHSPRDTPSIEGYRDVLASEWLGTVASAAPEHFARVSAGKYANQDEFLIAVSRKSVTQNV</sequence>
<dbReference type="SUPFAM" id="SSF50677">
    <property type="entry name" value="ValRS/IleRS/LeuRS editing domain"/>
    <property type="match status" value="1"/>
</dbReference>
<dbReference type="InterPro" id="IPR014729">
    <property type="entry name" value="Rossmann-like_a/b/a_fold"/>
</dbReference>
<evidence type="ECO:0000256" key="1">
    <source>
        <dbReference type="ARBA" id="ARBA00022598"/>
    </source>
</evidence>
<dbReference type="PRINTS" id="PR00984">
    <property type="entry name" value="TRNASYNTHILE"/>
</dbReference>
<dbReference type="InterPro" id="IPR013155">
    <property type="entry name" value="M/V/L/I-tRNA-synth_anticd-bd"/>
</dbReference>
<evidence type="ECO:0000313" key="13">
    <source>
        <dbReference type="Proteomes" id="UP001165584"/>
    </source>
</evidence>
<dbReference type="Gene3D" id="3.90.740.10">
    <property type="entry name" value="Valyl/Leucyl/Isoleucyl-tRNA synthetase, editing domain"/>
    <property type="match status" value="1"/>
</dbReference>
<dbReference type="InterPro" id="IPR002300">
    <property type="entry name" value="aa-tRNA-synth_Ia"/>
</dbReference>
<feature type="binding site" evidence="8">
    <location>
        <position position="659"/>
    </location>
    <ligand>
        <name>ATP</name>
        <dbReference type="ChEBI" id="CHEBI:30616"/>
    </ligand>
</feature>
<dbReference type="InterPro" id="IPR033709">
    <property type="entry name" value="Anticodon_Ile_ABEc"/>
</dbReference>
<dbReference type="EC" id="6.1.1.5" evidence="8"/>
<name>A0ABT2GUG6_9MICO</name>
<dbReference type="CDD" id="cd00818">
    <property type="entry name" value="IleRS_core"/>
    <property type="match status" value="1"/>
</dbReference>
<reference evidence="12" key="1">
    <citation type="submission" date="2022-08" db="EMBL/GenBank/DDBJ databases">
        <authorList>
            <person name="Deng Y."/>
            <person name="Han X.-F."/>
            <person name="Zhang Y.-Q."/>
        </authorList>
    </citation>
    <scope>NUCLEOTIDE SEQUENCE</scope>
    <source>
        <strain evidence="12">CPCC 205763</strain>
    </source>
</reference>
<evidence type="ECO:0000259" key="11">
    <source>
        <dbReference type="Pfam" id="PF08264"/>
    </source>
</evidence>
<dbReference type="SUPFAM" id="SSF47323">
    <property type="entry name" value="Anticodon-binding domain of a subclass of class I aminoacyl-tRNA synthetases"/>
    <property type="match status" value="1"/>
</dbReference>
<comment type="catalytic activity">
    <reaction evidence="7 8">
        <text>tRNA(Ile) + L-isoleucine + ATP = L-isoleucyl-tRNA(Ile) + AMP + diphosphate</text>
        <dbReference type="Rhea" id="RHEA:11060"/>
        <dbReference type="Rhea" id="RHEA-COMP:9666"/>
        <dbReference type="Rhea" id="RHEA-COMP:9695"/>
        <dbReference type="ChEBI" id="CHEBI:30616"/>
        <dbReference type="ChEBI" id="CHEBI:33019"/>
        <dbReference type="ChEBI" id="CHEBI:58045"/>
        <dbReference type="ChEBI" id="CHEBI:78442"/>
        <dbReference type="ChEBI" id="CHEBI:78528"/>
        <dbReference type="ChEBI" id="CHEBI:456215"/>
        <dbReference type="EC" id="6.1.1.5"/>
    </reaction>
</comment>
<dbReference type="HAMAP" id="MF_02003">
    <property type="entry name" value="Ile_tRNA_synth_type2"/>
    <property type="match status" value="1"/>
</dbReference>
<evidence type="ECO:0000313" key="12">
    <source>
        <dbReference type="EMBL" id="MCS5719857.1"/>
    </source>
</evidence>
<dbReference type="RefSeq" id="WP_259509428.1">
    <property type="nucleotide sequence ID" value="NZ_JANLCM010000002.1"/>
</dbReference>
<organism evidence="12 13">
    <name type="scientific">Herbiconiux aconitum</name>
    <dbReference type="NCBI Taxonomy" id="2970913"/>
    <lineage>
        <taxon>Bacteria</taxon>
        <taxon>Bacillati</taxon>
        <taxon>Actinomycetota</taxon>
        <taxon>Actinomycetes</taxon>
        <taxon>Micrococcales</taxon>
        <taxon>Microbacteriaceae</taxon>
        <taxon>Herbiconiux</taxon>
    </lineage>
</organism>
<dbReference type="InterPro" id="IPR023586">
    <property type="entry name" value="Ile-tRNA-ligase_type2"/>
</dbReference>
<keyword evidence="8" id="KW-0963">Cytoplasm</keyword>
<comment type="function">
    <text evidence="6 8">Catalyzes the attachment of isoleucine to tRNA(Ile). As IleRS can inadvertently accommodate and process structurally similar amino acids such as valine, to avoid such errors it has two additional distinct tRNA(Ile)-dependent editing activities. One activity is designated as 'pretransfer' editing and involves the hydrolysis of activated Val-AMP. The other activity is designated 'posttransfer' editing and involves deacylation of mischarged Val-tRNA(Ile).</text>
</comment>
<evidence type="ECO:0000256" key="3">
    <source>
        <dbReference type="ARBA" id="ARBA00022840"/>
    </source>
</evidence>
<feature type="compositionally biased region" description="Basic and acidic residues" evidence="9">
    <location>
        <begin position="552"/>
        <end position="568"/>
    </location>
</feature>
<dbReference type="Pfam" id="PF19302">
    <property type="entry name" value="DUF5915"/>
    <property type="match status" value="1"/>
</dbReference>
<proteinExistence type="inferred from homology"/>
<dbReference type="Proteomes" id="UP001165584">
    <property type="component" value="Unassembled WGS sequence"/>
</dbReference>
<evidence type="ECO:0000256" key="7">
    <source>
        <dbReference type="ARBA" id="ARBA00048359"/>
    </source>
</evidence>
<keyword evidence="3 8" id="KW-0067">ATP-binding</keyword>
<keyword evidence="4 8" id="KW-0648">Protein biosynthesis</keyword>
<dbReference type="InterPro" id="IPR009008">
    <property type="entry name" value="Val/Leu/Ile-tRNA-synth_edit"/>
</dbReference>
<protein>
    <recommendedName>
        <fullName evidence="8">Isoleucine--tRNA ligase</fullName>
        <ecNumber evidence="8">6.1.1.5</ecNumber>
    </recommendedName>
    <alternativeName>
        <fullName evidence="8">Isoleucyl-tRNA synthetase</fullName>
        <shortName evidence="8">IleRS</shortName>
    </alternativeName>
</protein>
<dbReference type="PANTHER" id="PTHR42780:SF1">
    <property type="entry name" value="ISOLEUCINE--TRNA LIGASE, CYTOPLASMIC"/>
    <property type="match status" value="1"/>
</dbReference>
<feature type="region of interest" description="Disordered" evidence="9">
    <location>
        <begin position="552"/>
        <end position="571"/>
    </location>
</feature>
<keyword evidence="8" id="KW-0479">Metal-binding</keyword>
<dbReference type="EMBL" id="JANLCM010000002">
    <property type="protein sequence ID" value="MCS5719857.1"/>
    <property type="molecule type" value="Genomic_DNA"/>
</dbReference>
<keyword evidence="2 8" id="KW-0547">Nucleotide-binding</keyword>
<evidence type="ECO:0000256" key="5">
    <source>
        <dbReference type="ARBA" id="ARBA00023146"/>
    </source>
</evidence>
<keyword evidence="8" id="KW-0862">Zinc</keyword>
<dbReference type="Gene3D" id="1.10.730.10">
    <property type="entry name" value="Isoleucyl-tRNA Synthetase, Domain 1"/>
    <property type="match status" value="1"/>
</dbReference>
<evidence type="ECO:0000256" key="4">
    <source>
        <dbReference type="ARBA" id="ARBA00022917"/>
    </source>
</evidence>
<dbReference type="NCBIfam" id="TIGR00392">
    <property type="entry name" value="ileS"/>
    <property type="match status" value="1"/>
</dbReference>
<dbReference type="PANTHER" id="PTHR42780">
    <property type="entry name" value="SOLEUCYL-TRNA SYNTHETASE"/>
    <property type="match status" value="1"/>
</dbReference>
<feature type="short sequence motif" description="'HIGH' region" evidence="8">
    <location>
        <begin position="55"/>
        <end position="65"/>
    </location>
</feature>
<comment type="caution">
    <text evidence="12">The sequence shown here is derived from an EMBL/GenBank/DDBJ whole genome shotgun (WGS) entry which is preliminary data.</text>
</comment>
<feature type="short sequence motif" description="'KMSKS' region" evidence="8">
    <location>
        <begin position="656"/>
        <end position="660"/>
    </location>
</feature>